<protein>
    <submittedName>
        <fullName evidence="2">Uncharacterized protein</fullName>
    </submittedName>
</protein>
<dbReference type="RefSeq" id="XP_044661767.1">
    <property type="nucleotide sequence ID" value="XM_044805832.1"/>
</dbReference>
<dbReference type="GeneID" id="68295951"/>
<accession>A0A9P3FKU7</accession>
<feature type="region of interest" description="Disordered" evidence="1">
    <location>
        <begin position="1"/>
        <end position="22"/>
    </location>
</feature>
<dbReference type="AlphaFoldDB" id="A0A9P3FKU7"/>
<evidence type="ECO:0000313" key="2">
    <source>
        <dbReference type="EMBL" id="GIZ47280.1"/>
    </source>
</evidence>
<evidence type="ECO:0000313" key="3">
    <source>
        <dbReference type="Proteomes" id="UP000825890"/>
    </source>
</evidence>
<organism evidence="2 3">
    <name type="scientific">Cercospora kikuchii</name>
    <dbReference type="NCBI Taxonomy" id="84275"/>
    <lineage>
        <taxon>Eukaryota</taxon>
        <taxon>Fungi</taxon>
        <taxon>Dikarya</taxon>
        <taxon>Ascomycota</taxon>
        <taxon>Pezizomycotina</taxon>
        <taxon>Dothideomycetes</taxon>
        <taxon>Dothideomycetidae</taxon>
        <taxon>Mycosphaerellales</taxon>
        <taxon>Mycosphaerellaceae</taxon>
        <taxon>Cercospora</taxon>
    </lineage>
</organism>
<dbReference type="Proteomes" id="UP000825890">
    <property type="component" value="Unassembled WGS sequence"/>
</dbReference>
<keyword evidence="3" id="KW-1185">Reference proteome</keyword>
<gene>
    <name evidence="2" type="ORF">CKM354_001037600</name>
</gene>
<reference evidence="2 3" key="1">
    <citation type="submission" date="2021-01" db="EMBL/GenBank/DDBJ databases">
        <title>Cercospora kikuchii MAFF 305040 whole genome shotgun sequence.</title>
        <authorList>
            <person name="Kashiwa T."/>
            <person name="Suzuki T."/>
        </authorList>
    </citation>
    <scope>NUCLEOTIDE SEQUENCE [LARGE SCALE GENOMIC DNA]</scope>
    <source>
        <strain evidence="2 3">MAFF 305040</strain>
    </source>
</reference>
<evidence type="ECO:0000256" key="1">
    <source>
        <dbReference type="SAM" id="MobiDB-lite"/>
    </source>
</evidence>
<sequence length="216" mass="24108">MATSTRPGDAATEVTTASPPPEYTGDAASRVFDITELLEHILLLAVASQSDEAKNNDSKVLKMPPMPGCGNVSEGGICLFRIQRASWRGIKICNAKKPSPFKYSFWSNIEVDDNVLLFSPSWQLSKDVTLEYVFELYSIVLEVLDEYIVKMRLKSHEHKTVYQKLVSNGGGQVNPEGWSQSYCMSLQFTKDVSAMAQEMEEIVERRTSEIEKGKGT</sequence>
<comment type="caution">
    <text evidence="2">The sequence shown here is derived from an EMBL/GenBank/DDBJ whole genome shotgun (WGS) entry which is preliminary data.</text>
</comment>
<dbReference type="OrthoDB" id="3649211at2759"/>
<name>A0A9P3FKU7_9PEZI</name>
<proteinExistence type="predicted"/>
<dbReference type="EMBL" id="BOLY01000007">
    <property type="protein sequence ID" value="GIZ47280.1"/>
    <property type="molecule type" value="Genomic_DNA"/>
</dbReference>